<organism evidence="3 4">
    <name type="scientific">Diacronema lutheri</name>
    <name type="common">Unicellular marine alga</name>
    <name type="synonym">Monochrysis lutheri</name>
    <dbReference type="NCBI Taxonomy" id="2081491"/>
    <lineage>
        <taxon>Eukaryota</taxon>
        <taxon>Haptista</taxon>
        <taxon>Haptophyta</taxon>
        <taxon>Pavlovophyceae</taxon>
        <taxon>Pavlovales</taxon>
        <taxon>Pavlovaceae</taxon>
        <taxon>Diacronema</taxon>
    </lineage>
</organism>
<dbReference type="Proteomes" id="UP000751190">
    <property type="component" value="Unassembled WGS sequence"/>
</dbReference>
<dbReference type="PROSITE" id="PS50042">
    <property type="entry name" value="CNMP_BINDING_3"/>
    <property type="match status" value="1"/>
</dbReference>
<name>A0A8J5XLQ4_DIALT</name>
<dbReference type="InterPro" id="IPR018490">
    <property type="entry name" value="cNMP-bd_dom_sf"/>
</dbReference>
<dbReference type="SMART" id="SM00100">
    <property type="entry name" value="cNMP"/>
    <property type="match status" value="2"/>
</dbReference>
<feature type="compositionally biased region" description="Basic and acidic residues" evidence="1">
    <location>
        <begin position="167"/>
        <end position="177"/>
    </location>
</feature>
<dbReference type="OrthoDB" id="10551628at2759"/>
<comment type="caution">
    <text evidence="3">The sequence shown here is derived from an EMBL/GenBank/DDBJ whole genome shotgun (WGS) entry which is preliminary data.</text>
</comment>
<keyword evidence="4" id="KW-1185">Reference proteome</keyword>
<feature type="domain" description="Cyclic nucleotide-binding" evidence="2">
    <location>
        <begin position="407"/>
        <end position="502"/>
    </location>
</feature>
<gene>
    <name evidence="3" type="ORF">KFE25_000150</name>
</gene>
<feature type="region of interest" description="Disordered" evidence="1">
    <location>
        <begin position="193"/>
        <end position="222"/>
    </location>
</feature>
<evidence type="ECO:0000313" key="3">
    <source>
        <dbReference type="EMBL" id="KAG8463982.1"/>
    </source>
</evidence>
<sequence length="658" mass="70059">MLVGANWEQANAIVAPKPKRLQLSSSLASIHGRSRDAGSPRRPKPRSSAFSAGDGILSSSRVGEALAAPRAHLPPAPVERRTATSLGGEAHGAPHTRAAPSWVGGGRRHRIRPFFAGPHARGSHSSQAARPSLDFEQLRQLTGIALPPIRPDSTERSRTSPLASSAMERRSRSERRDHHITLDEAMGAGDDWASAGVGATPTLPARHGSLSRAARSKRASYRRGPSEMQGWALVRLALRTGKLHASSLSAGPLSLAELSVDVAWHVRKCPLFAMCSPRQIGSVARSARLVTVPRYHVVYREGTSAEGGALVLLASGSVRLTGYDARLSMVQPLGTSVEASSNNSFFFGVEAAATDAKERRRADTATVGEASVVILISPELLPASAREQARVRANVRLLKPHGESHSVFGDLPPAQLRAVAKLFRYVSVPVGAVVIKQGEATDSFFELISGKLEVIIEKMAAEPLLASGRRASRAADGENDAAAAIAAAPLANALLAPRRASLFMRPTKLPMPSGGGAPATAAAADSVSDVVVDVVTTTSSYRHFGDGGFTAWMTNGKLGFNRRGASIVAVQPSLLLELQPQHFTALYDIVPGIIERLNTAHAVQERSHALKREQLGEEGVRRMLAEHRVRADERNKAMQGSRQYRLSRQGASASFSLA</sequence>
<dbReference type="Gene3D" id="2.60.120.10">
    <property type="entry name" value="Jelly Rolls"/>
    <property type="match status" value="2"/>
</dbReference>
<dbReference type="AlphaFoldDB" id="A0A8J5XLQ4"/>
<dbReference type="CDD" id="cd00038">
    <property type="entry name" value="CAP_ED"/>
    <property type="match status" value="1"/>
</dbReference>
<evidence type="ECO:0000256" key="1">
    <source>
        <dbReference type="SAM" id="MobiDB-lite"/>
    </source>
</evidence>
<evidence type="ECO:0000313" key="4">
    <source>
        <dbReference type="Proteomes" id="UP000751190"/>
    </source>
</evidence>
<dbReference type="SUPFAM" id="SSF51206">
    <property type="entry name" value="cAMP-binding domain-like"/>
    <property type="match status" value="2"/>
</dbReference>
<reference evidence="3" key="1">
    <citation type="submission" date="2021-05" db="EMBL/GenBank/DDBJ databases">
        <title>The genome of the haptophyte Pavlova lutheri (Diacronema luteri, Pavlovales) - a model for lipid biosynthesis in eukaryotic algae.</title>
        <authorList>
            <person name="Hulatt C.J."/>
            <person name="Posewitz M.C."/>
        </authorList>
    </citation>
    <scope>NUCLEOTIDE SEQUENCE</scope>
    <source>
        <strain evidence="3">NIVA-4/92</strain>
    </source>
</reference>
<dbReference type="InterPro" id="IPR014710">
    <property type="entry name" value="RmlC-like_jellyroll"/>
</dbReference>
<feature type="region of interest" description="Disordered" evidence="1">
    <location>
        <begin position="67"/>
        <end position="106"/>
    </location>
</feature>
<dbReference type="EMBL" id="JAGTXO010000014">
    <property type="protein sequence ID" value="KAG8463982.1"/>
    <property type="molecule type" value="Genomic_DNA"/>
</dbReference>
<accession>A0A8J5XLQ4</accession>
<feature type="region of interest" description="Disordered" evidence="1">
    <location>
        <begin position="147"/>
        <end position="177"/>
    </location>
</feature>
<feature type="region of interest" description="Disordered" evidence="1">
    <location>
        <begin position="24"/>
        <end position="55"/>
    </location>
</feature>
<evidence type="ECO:0000259" key="2">
    <source>
        <dbReference type="PROSITE" id="PS50042"/>
    </source>
</evidence>
<proteinExistence type="predicted"/>
<dbReference type="InterPro" id="IPR000595">
    <property type="entry name" value="cNMP-bd_dom"/>
</dbReference>
<protein>
    <recommendedName>
        <fullName evidence="2">Cyclic nucleotide-binding domain-containing protein</fullName>
    </recommendedName>
</protein>